<dbReference type="GO" id="GO:0005886">
    <property type="term" value="C:plasma membrane"/>
    <property type="evidence" value="ECO:0007669"/>
    <property type="project" value="TreeGrafter"/>
</dbReference>
<dbReference type="InterPro" id="IPR052712">
    <property type="entry name" value="Acid_resist_chaperone_HdeD"/>
</dbReference>
<comment type="caution">
    <text evidence="2">The sequence shown here is derived from an EMBL/GenBank/DDBJ whole genome shotgun (WGS) entry which is preliminary data.</text>
</comment>
<dbReference type="AlphaFoldDB" id="A0A177NJ43"/>
<feature type="transmembrane region" description="Helical" evidence="1">
    <location>
        <begin position="81"/>
        <end position="102"/>
    </location>
</feature>
<sequence length="201" mass="22488">MDQNDTSTKYDDFLFQRNSLLIRGLVLATTGLILTILTLVEPNVRIMSQSSSWLPMVAFVILIAGLFACLDSYIWRHSNEFFINLQIAVLDVTVGMILLNELNKSADKLILLVAAYLIIKGVFRIVAANAVRFSNSGIATLGGGLSVVMGVLLWQEWLLSTMWFICFCLSVDIMTRGWALIRFGLWLKAQHKINIQNTSAN</sequence>
<proteinExistence type="predicted"/>
<dbReference type="RefSeq" id="WP_066979649.1">
    <property type="nucleotide sequence ID" value="NZ_LUUI01000084.1"/>
</dbReference>
<keyword evidence="1" id="KW-0472">Membrane</keyword>
<dbReference type="STRING" id="980561.A1359_05525"/>
<dbReference type="OrthoDB" id="5567321at2"/>
<feature type="transmembrane region" description="Helical" evidence="1">
    <location>
        <begin position="161"/>
        <end position="181"/>
    </location>
</feature>
<evidence type="ECO:0000256" key="1">
    <source>
        <dbReference type="SAM" id="Phobius"/>
    </source>
</evidence>
<accession>A0A177NJ43</accession>
<dbReference type="PANTHER" id="PTHR34989:SF1">
    <property type="entry name" value="PROTEIN HDED"/>
    <property type="match status" value="1"/>
</dbReference>
<feature type="transmembrane region" description="Helical" evidence="1">
    <location>
        <begin position="109"/>
        <end position="127"/>
    </location>
</feature>
<feature type="transmembrane region" description="Helical" evidence="1">
    <location>
        <begin position="52"/>
        <end position="75"/>
    </location>
</feature>
<name>A0A177NJ43_9GAMM</name>
<protein>
    <submittedName>
        <fullName evidence="2">Uncharacterized protein</fullName>
    </submittedName>
</protein>
<organism evidence="2 3">
    <name type="scientific">Methylomonas lenta</name>
    <dbReference type="NCBI Taxonomy" id="980561"/>
    <lineage>
        <taxon>Bacteria</taxon>
        <taxon>Pseudomonadati</taxon>
        <taxon>Pseudomonadota</taxon>
        <taxon>Gammaproteobacteria</taxon>
        <taxon>Methylococcales</taxon>
        <taxon>Methylococcaceae</taxon>
        <taxon>Methylomonas</taxon>
    </lineage>
</organism>
<evidence type="ECO:0000313" key="2">
    <source>
        <dbReference type="EMBL" id="OAI17905.1"/>
    </source>
</evidence>
<dbReference type="PANTHER" id="PTHR34989">
    <property type="entry name" value="PROTEIN HDED"/>
    <property type="match status" value="1"/>
</dbReference>
<evidence type="ECO:0000313" key="3">
    <source>
        <dbReference type="Proteomes" id="UP000078476"/>
    </source>
</evidence>
<feature type="transmembrane region" description="Helical" evidence="1">
    <location>
        <begin position="20"/>
        <end position="40"/>
    </location>
</feature>
<reference evidence="2 3" key="1">
    <citation type="submission" date="2016-03" db="EMBL/GenBank/DDBJ databases">
        <authorList>
            <person name="Ploux O."/>
        </authorList>
    </citation>
    <scope>NUCLEOTIDE SEQUENCE [LARGE SCALE GENOMIC DNA]</scope>
    <source>
        <strain evidence="2 3">R-45370</strain>
    </source>
</reference>
<feature type="transmembrane region" description="Helical" evidence="1">
    <location>
        <begin position="133"/>
        <end position="154"/>
    </location>
</feature>
<keyword evidence="1" id="KW-1133">Transmembrane helix</keyword>
<keyword evidence="3" id="KW-1185">Reference proteome</keyword>
<gene>
    <name evidence="2" type="ORF">A1359_05525</name>
</gene>
<dbReference type="EMBL" id="LUUI01000084">
    <property type="protein sequence ID" value="OAI17905.1"/>
    <property type="molecule type" value="Genomic_DNA"/>
</dbReference>
<keyword evidence="1" id="KW-0812">Transmembrane</keyword>
<dbReference type="Proteomes" id="UP000078476">
    <property type="component" value="Unassembled WGS sequence"/>
</dbReference>